<sequence>MSYPASQPSLFSLQVEQVLLPLPVAGDEKLDSSNTNIVGNIMKGKTMPTRRRVLNTAKLRLHPKEMETHESVRYRLEPSGAAMEVNFHLRPKWKESDGRIRS</sequence>
<dbReference type="EMBL" id="QXFT01000534">
    <property type="protein sequence ID" value="KAE9341399.1"/>
    <property type="molecule type" value="Genomic_DNA"/>
</dbReference>
<organism evidence="1 3">
    <name type="scientific">Phytophthora rubi</name>
    <dbReference type="NCBI Taxonomy" id="129364"/>
    <lineage>
        <taxon>Eukaryota</taxon>
        <taxon>Sar</taxon>
        <taxon>Stramenopiles</taxon>
        <taxon>Oomycota</taxon>
        <taxon>Peronosporomycetes</taxon>
        <taxon>Peronosporales</taxon>
        <taxon>Peronosporaceae</taxon>
        <taxon>Phytophthora</taxon>
    </lineage>
</organism>
<reference evidence="1 3" key="1">
    <citation type="submission" date="2018-09" db="EMBL/GenBank/DDBJ databases">
        <title>Genomic investigation of the strawberry pathogen Phytophthora fragariae indicates pathogenicity is determined by transcriptional variation in three key races.</title>
        <authorList>
            <person name="Adams T.M."/>
            <person name="Armitage A.D."/>
            <person name="Sobczyk M.K."/>
            <person name="Bates H.J."/>
            <person name="Dunwell J.M."/>
            <person name="Nellist C.F."/>
            <person name="Harrison R.J."/>
        </authorList>
    </citation>
    <scope>NUCLEOTIDE SEQUENCE [LARGE SCALE GENOMIC DNA]</scope>
    <source>
        <strain evidence="1 3">SCRP249</strain>
        <strain evidence="2 4">SCRP333</strain>
    </source>
</reference>
<dbReference type="Proteomes" id="UP000434957">
    <property type="component" value="Unassembled WGS sequence"/>
</dbReference>
<dbReference type="AlphaFoldDB" id="A0A6A3MWG7"/>
<evidence type="ECO:0000313" key="4">
    <source>
        <dbReference type="Proteomes" id="UP000434957"/>
    </source>
</evidence>
<comment type="caution">
    <text evidence="1">The sequence shown here is derived from an EMBL/GenBank/DDBJ whole genome shotgun (WGS) entry which is preliminary data.</text>
</comment>
<dbReference type="EMBL" id="QXFV01000508">
    <property type="protein sequence ID" value="KAE9035519.1"/>
    <property type="molecule type" value="Genomic_DNA"/>
</dbReference>
<proteinExistence type="predicted"/>
<accession>A0A6A3MWG7</accession>
<dbReference type="Proteomes" id="UP000429607">
    <property type="component" value="Unassembled WGS sequence"/>
</dbReference>
<gene>
    <name evidence="1" type="ORF">PR001_g9258</name>
    <name evidence="2" type="ORF">PR003_g10009</name>
</gene>
<protein>
    <submittedName>
        <fullName evidence="1">Uncharacterized protein</fullName>
    </submittedName>
</protein>
<name>A0A6A3MWG7_9STRA</name>
<keyword evidence="4" id="KW-1185">Reference proteome</keyword>
<evidence type="ECO:0000313" key="2">
    <source>
        <dbReference type="EMBL" id="KAE9341399.1"/>
    </source>
</evidence>
<evidence type="ECO:0000313" key="1">
    <source>
        <dbReference type="EMBL" id="KAE9035519.1"/>
    </source>
</evidence>
<evidence type="ECO:0000313" key="3">
    <source>
        <dbReference type="Proteomes" id="UP000429607"/>
    </source>
</evidence>